<feature type="non-terminal residue" evidence="1">
    <location>
        <position position="33"/>
    </location>
</feature>
<name>A0A0F9JDV3_9ZZZZ</name>
<gene>
    <name evidence="1" type="ORF">LCGC14_1465670</name>
</gene>
<organism evidence="1">
    <name type="scientific">marine sediment metagenome</name>
    <dbReference type="NCBI Taxonomy" id="412755"/>
    <lineage>
        <taxon>unclassified sequences</taxon>
        <taxon>metagenomes</taxon>
        <taxon>ecological metagenomes</taxon>
    </lineage>
</organism>
<protein>
    <submittedName>
        <fullName evidence="1">Uncharacterized protein</fullName>
    </submittedName>
</protein>
<dbReference type="AlphaFoldDB" id="A0A0F9JDV3"/>
<accession>A0A0F9JDV3</accession>
<dbReference type="EMBL" id="LAZR01010253">
    <property type="protein sequence ID" value="KKM67989.1"/>
    <property type="molecule type" value="Genomic_DNA"/>
</dbReference>
<comment type="caution">
    <text evidence="1">The sequence shown here is derived from an EMBL/GenBank/DDBJ whole genome shotgun (WGS) entry which is preliminary data.</text>
</comment>
<sequence length="33" mass="3567">MKFGLRRIILIDSYVEGMASELDVSGHTNISGG</sequence>
<proteinExistence type="predicted"/>
<reference evidence="1" key="1">
    <citation type="journal article" date="2015" name="Nature">
        <title>Complex archaea that bridge the gap between prokaryotes and eukaryotes.</title>
        <authorList>
            <person name="Spang A."/>
            <person name="Saw J.H."/>
            <person name="Jorgensen S.L."/>
            <person name="Zaremba-Niedzwiedzka K."/>
            <person name="Martijn J."/>
            <person name="Lind A.E."/>
            <person name="van Eijk R."/>
            <person name="Schleper C."/>
            <person name="Guy L."/>
            <person name="Ettema T.J."/>
        </authorList>
    </citation>
    <scope>NUCLEOTIDE SEQUENCE</scope>
</reference>
<evidence type="ECO:0000313" key="1">
    <source>
        <dbReference type="EMBL" id="KKM67989.1"/>
    </source>
</evidence>